<protein>
    <submittedName>
        <fullName evidence="2">FAD-dependent oxidoreductase</fullName>
    </submittedName>
</protein>
<reference evidence="2" key="1">
    <citation type="journal article" date="2018" name="Genome Biol.">
        <title>SKESA: strategic k-mer extension for scrupulous assemblies.</title>
        <authorList>
            <person name="Souvorov A."/>
            <person name="Agarwala R."/>
            <person name="Lipman D.J."/>
        </authorList>
    </citation>
    <scope>NUCLEOTIDE SEQUENCE</scope>
    <source>
        <strain evidence="2">R15.0265</strain>
        <strain evidence="1">R15.0266</strain>
        <strain evidence="3">R15.0495</strain>
    </source>
</reference>
<dbReference type="Gene3D" id="3.40.50.720">
    <property type="entry name" value="NAD(P)-binding Rossmann-like Domain"/>
    <property type="match status" value="1"/>
</dbReference>
<evidence type="ECO:0000313" key="1">
    <source>
        <dbReference type="EMBL" id="HAD8363299.1"/>
    </source>
</evidence>
<reference evidence="2" key="2">
    <citation type="submission" date="2019-01" db="EMBL/GenBank/DDBJ databases">
        <authorList>
            <consortium name="NCBI Pathogen Detection Project"/>
        </authorList>
    </citation>
    <scope>NUCLEOTIDE SEQUENCE</scope>
    <source>
        <strain evidence="2">R15.0265</strain>
        <strain evidence="1">R15.0266</strain>
        <strain evidence="3">R15.0495</strain>
    </source>
</reference>
<sequence>MQRKKILIVGAGLSGAVIARQLAEQGHVVNIIDQRSHNRW</sequence>
<dbReference type="EMBL" id="DAAPZN010000004">
    <property type="protein sequence ID" value="HAD8363299.1"/>
    <property type="molecule type" value="Genomic_DNA"/>
</dbReference>
<comment type="caution">
    <text evidence="2">The sequence shown here is derived from an EMBL/GenBank/DDBJ whole genome shotgun (WGS) entry which is preliminary data.</text>
</comment>
<proteinExistence type="predicted"/>
<dbReference type="EMBL" id="DAAQBL010000029">
    <property type="protein sequence ID" value="HAD8585802.1"/>
    <property type="molecule type" value="Genomic_DNA"/>
</dbReference>
<accession>A0A721SIU1</accession>
<evidence type="ECO:0000313" key="3">
    <source>
        <dbReference type="EMBL" id="HAD9220854.1"/>
    </source>
</evidence>
<organism evidence="2">
    <name type="scientific">Salmonella enterica</name>
    <name type="common">Salmonella choleraesuis</name>
    <dbReference type="NCBI Taxonomy" id="28901"/>
    <lineage>
        <taxon>Bacteria</taxon>
        <taxon>Pseudomonadati</taxon>
        <taxon>Pseudomonadota</taxon>
        <taxon>Gammaproteobacteria</taxon>
        <taxon>Enterobacterales</taxon>
        <taxon>Enterobacteriaceae</taxon>
        <taxon>Salmonella</taxon>
    </lineage>
</organism>
<gene>
    <name evidence="1" type="ORF">G1284_09390</name>
    <name evidence="2" type="ORF">G1290_22225</name>
    <name evidence="3" type="ORF">G1408_21110</name>
</gene>
<dbReference type="AlphaFoldDB" id="A0A721SIU1"/>
<dbReference type="Pfam" id="PF13450">
    <property type="entry name" value="NAD_binding_8"/>
    <property type="match status" value="1"/>
</dbReference>
<dbReference type="EMBL" id="DAAQGK010000022">
    <property type="protein sequence ID" value="HAD9220854.1"/>
    <property type="molecule type" value="Genomic_DNA"/>
</dbReference>
<evidence type="ECO:0000313" key="2">
    <source>
        <dbReference type="EMBL" id="HAD8585802.1"/>
    </source>
</evidence>
<dbReference type="SUPFAM" id="SSF51971">
    <property type="entry name" value="Nucleotide-binding domain"/>
    <property type="match status" value="1"/>
</dbReference>
<name>A0A721SIU1_SALER</name>